<proteinExistence type="predicted"/>
<protein>
    <submittedName>
        <fullName evidence="2">Uncharacterized protein</fullName>
    </submittedName>
</protein>
<keyword evidence="1" id="KW-0472">Membrane</keyword>
<feature type="transmembrane region" description="Helical" evidence="1">
    <location>
        <begin position="37"/>
        <end position="61"/>
    </location>
</feature>
<keyword evidence="1" id="KW-1133">Transmembrane helix</keyword>
<sequence length="156" mass="17606">MSVSDALKAVNRMVCLVFKSYNSCSPNLGVAAEQQTIIQGMLVVGMLVVGMLVVGMLVLFFDDEKLIIIVMQCIMGYHGSFKELLKEIAIVHIATFKDLSMLDYFPVMTTGTKTITVSHIHRQIFSFFRQSYDLFFQHLNQPASVLSDQNKRPNYS</sequence>
<accession>A0ABY7DSX8</accession>
<evidence type="ECO:0000313" key="3">
    <source>
        <dbReference type="Proteomes" id="UP001164746"/>
    </source>
</evidence>
<keyword evidence="1" id="KW-0812">Transmembrane</keyword>
<gene>
    <name evidence="2" type="ORF">MAR_023833</name>
</gene>
<keyword evidence="3" id="KW-1185">Reference proteome</keyword>
<reference evidence="2" key="1">
    <citation type="submission" date="2022-11" db="EMBL/GenBank/DDBJ databases">
        <title>Centuries of genome instability and evolution in soft-shell clam transmissible cancer (bioRxiv).</title>
        <authorList>
            <person name="Hart S.F.M."/>
            <person name="Yonemitsu M.A."/>
            <person name="Giersch R.M."/>
            <person name="Beal B.F."/>
            <person name="Arriagada G."/>
            <person name="Davis B.W."/>
            <person name="Ostrander E.A."/>
            <person name="Goff S.P."/>
            <person name="Metzger M.J."/>
        </authorList>
    </citation>
    <scope>NUCLEOTIDE SEQUENCE</scope>
    <source>
        <strain evidence="2">MELC-2E11</strain>
        <tissue evidence="2">Siphon/mantle</tissue>
    </source>
</reference>
<name>A0ABY7DSX8_MYAAR</name>
<organism evidence="2 3">
    <name type="scientific">Mya arenaria</name>
    <name type="common">Soft-shell clam</name>
    <dbReference type="NCBI Taxonomy" id="6604"/>
    <lineage>
        <taxon>Eukaryota</taxon>
        <taxon>Metazoa</taxon>
        <taxon>Spiralia</taxon>
        <taxon>Lophotrochozoa</taxon>
        <taxon>Mollusca</taxon>
        <taxon>Bivalvia</taxon>
        <taxon>Autobranchia</taxon>
        <taxon>Heteroconchia</taxon>
        <taxon>Euheterodonta</taxon>
        <taxon>Imparidentia</taxon>
        <taxon>Neoheterodontei</taxon>
        <taxon>Myida</taxon>
        <taxon>Myoidea</taxon>
        <taxon>Myidae</taxon>
        <taxon>Mya</taxon>
    </lineage>
</organism>
<evidence type="ECO:0000256" key="1">
    <source>
        <dbReference type="SAM" id="Phobius"/>
    </source>
</evidence>
<evidence type="ECO:0000313" key="2">
    <source>
        <dbReference type="EMBL" id="WAQ99460.1"/>
    </source>
</evidence>
<dbReference type="Proteomes" id="UP001164746">
    <property type="component" value="Chromosome 3"/>
</dbReference>
<dbReference type="EMBL" id="CP111014">
    <property type="protein sequence ID" value="WAQ99460.1"/>
    <property type="molecule type" value="Genomic_DNA"/>
</dbReference>